<dbReference type="Gene3D" id="3.40.50.1360">
    <property type="match status" value="1"/>
</dbReference>
<dbReference type="UniPathway" id="UPA00115">
    <property type="reaction ID" value="UER00409"/>
</dbReference>
<dbReference type="InterPro" id="IPR039104">
    <property type="entry name" value="6PGL"/>
</dbReference>
<gene>
    <name evidence="7 9" type="primary">pgl</name>
    <name evidence="9" type="ORF">CRV08_02690</name>
</gene>
<reference evidence="9 10" key="1">
    <citation type="submission" date="2017-10" db="EMBL/GenBank/DDBJ databases">
        <title>Genomics of the genus Arcobacter.</title>
        <authorList>
            <person name="Perez-Cataluna A."/>
            <person name="Figueras M.J."/>
        </authorList>
    </citation>
    <scope>NUCLEOTIDE SEQUENCE [LARGE SCALE GENOMIC DNA]</scope>
    <source>
        <strain evidence="9 10">CECT 8993</strain>
    </source>
</reference>
<proteinExistence type="inferred from homology"/>
<organism evidence="9 10">
    <name type="scientific">Halarcobacter ebronensis</name>
    <dbReference type="NCBI Taxonomy" id="1462615"/>
    <lineage>
        <taxon>Bacteria</taxon>
        <taxon>Pseudomonadati</taxon>
        <taxon>Campylobacterota</taxon>
        <taxon>Epsilonproteobacteria</taxon>
        <taxon>Campylobacterales</taxon>
        <taxon>Arcobacteraceae</taxon>
        <taxon>Halarcobacter</taxon>
    </lineage>
</organism>
<name>A0A4Q0YGB1_9BACT</name>
<dbReference type="GO" id="GO:0006098">
    <property type="term" value="P:pentose-phosphate shunt"/>
    <property type="evidence" value="ECO:0007669"/>
    <property type="project" value="UniProtKB-UniPathway"/>
</dbReference>
<comment type="catalytic activity">
    <reaction evidence="1 7">
        <text>6-phospho-D-glucono-1,5-lactone + H2O = 6-phospho-D-gluconate + H(+)</text>
        <dbReference type="Rhea" id="RHEA:12556"/>
        <dbReference type="ChEBI" id="CHEBI:15377"/>
        <dbReference type="ChEBI" id="CHEBI:15378"/>
        <dbReference type="ChEBI" id="CHEBI:57955"/>
        <dbReference type="ChEBI" id="CHEBI:58759"/>
        <dbReference type="EC" id="3.1.1.31"/>
    </reaction>
</comment>
<evidence type="ECO:0000256" key="7">
    <source>
        <dbReference type="RuleBase" id="RU365095"/>
    </source>
</evidence>
<dbReference type="EMBL" id="PDKJ01000002">
    <property type="protein sequence ID" value="RXJ69630.1"/>
    <property type="molecule type" value="Genomic_DNA"/>
</dbReference>
<evidence type="ECO:0000259" key="8">
    <source>
        <dbReference type="Pfam" id="PF01182"/>
    </source>
</evidence>
<dbReference type="GO" id="GO:0005975">
    <property type="term" value="P:carbohydrate metabolic process"/>
    <property type="evidence" value="ECO:0007669"/>
    <property type="project" value="UniProtKB-UniRule"/>
</dbReference>
<dbReference type="Pfam" id="PF01182">
    <property type="entry name" value="Glucosamine_iso"/>
    <property type="match status" value="1"/>
</dbReference>
<keyword evidence="7" id="KW-0378">Hydrolase</keyword>
<comment type="pathway">
    <text evidence="3 7">Carbohydrate degradation; pentose phosphate pathway; D-ribulose 5-phosphate from D-glucose 6-phosphate (oxidative stage): step 2/3.</text>
</comment>
<dbReference type="SUPFAM" id="SSF100950">
    <property type="entry name" value="NagB/RpiA/CoA transferase-like"/>
    <property type="match status" value="1"/>
</dbReference>
<dbReference type="InterPro" id="IPR037171">
    <property type="entry name" value="NagB/RpiA_transferase-like"/>
</dbReference>
<dbReference type="AlphaFoldDB" id="A0A4Q0YGB1"/>
<evidence type="ECO:0000313" key="10">
    <source>
        <dbReference type="Proteomes" id="UP000290172"/>
    </source>
</evidence>
<dbReference type="PANTHER" id="PTHR11054:SF0">
    <property type="entry name" value="6-PHOSPHOGLUCONOLACTONASE"/>
    <property type="match status" value="1"/>
</dbReference>
<dbReference type="CDD" id="cd01400">
    <property type="entry name" value="6PGL"/>
    <property type="match status" value="1"/>
</dbReference>
<comment type="similarity">
    <text evidence="4 7">Belongs to the glucosamine/galactosamine-6-phosphate isomerase family. 6-phosphogluconolactonase subfamily.</text>
</comment>
<protein>
    <recommendedName>
        <fullName evidence="6 7">6-phosphogluconolactonase</fullName>
        <shortName evidence="7">6PGL</shortName>
        <ecNumber evidence="5 7">3.1.1.31</ecNumber>
    </recommendedName>
</protein>
<accession>A0A4Q0YGB1</accession>
<comment type="caution">
    <text evidence="9">The sequence shown here is derived from an EMBL/GenBank/DDBJ whole genome shotgun (WGS) entry which is preliminary data.</text>
</comment>
<dbReference type="InterPro" id="IPR005900">
    <property type="entry name" value="6-phosphogluconolactonase_DevB"/>
</dbReference>
<dbReference type="GO" id="GO:0017057">
    <property type="term" value="F:6-phosphogluconolactonase activity"/>
    <property type="evidence" value="ECO:0007669"/>
    <property type="project" value="UniProtKB-UniRule"/>
</dbReference>
<evidence type="ECO:0000256" key="5">
    <source>
        <dbReference type="ARBA" id="ARBA00013198"/>
    </source>
</evidence>
<dbReference type="InterPro" id="IPR006148">
    <property type="entry name" value="Glc/Gal-6P_isomerase"/>
</dbReference>
<evidence type="ECO:0000256" key="1">
    <source>
        <dbReference type="ARBA" id="ARBA00000832"/>
    </source>
</evidence>
<dbReference type="NCBIfam" id="TIGR01198">
    <property type="entry name" value="pgl"/>
    <property type="match status" value="1"/>
</dbReference>
<sequence>MEEVGMMNNFKKFPSKEQLTDELASHIALILQEAIDEKGKTSILLSGGNTPKEFFKKLSTFDIPWESVYIGLVDERWVPKEHKDSNELLVKEYLMQNNASKANFVGMYINDKEPNECEIVCSDNYKKMLYPFDLVVLGMGADSHTASLFPNNKKLKEAYDLENNSLCIAITPNDAPHKRMSLTLGAILSAKNIILHIEGKEKLKVYEEASKSNDILKNPISAVLNNTDSEVEVYYA</sequence>
<evidence type="ECO:0000256" key="3">
    <source>
        <dbReference type="ARBA" id="ARBA00004961"/>
    </source>
</evidence>
<evidence type="ECO:0000256" key="6">
    <source>
        <dbReference type="ARBA" id="ARBA00020337"/>
    </source>
</evidence>
<feature type="domain" description="Glucosamine/galactosamine-6-phosphate isomerase" evidence="8">
    <location>
        <begin position="15"/>
        <end position="226"/>
    </location>
</feature>
<evidence type="ECO:0000256" key="2">
    <source>
        <dbReference type="ARBA" id="ARBA00002681"/>
    </source>
</evidence>
<dbReference type="EC" id="3.1.1.31" evidence="5 7"/>
<evidence type="ECO:0000256" key="4">
    <source>
        <dbReference type="ARBA" id="ARBA00010662"/>
    </source>
</evidence>
<comment type="function">
    <text evidence="2 7">Hydrolysis of 6-phosphogluconolactone to 6-phosphogluconate.</text>
</comment>
<dbReference type="PANTHER" id="PTHR11054">
    <property type="entry name" value="6-PHOSPHOGLUCONOLACTONASE"/>
    <property type="match status" value="1"/>
</dbReference>
<evidence type="ECO:0000313" key="9">
    <source>
        <dbReference type="EMBL" id="RXJ69630.1"/>
    </source>
</evidence>
<dbReference type="Proteomes" id="UP000290172">
    <property type="component" value="Unassembled WGS sequence"/>
</dbReference>